<reference evidence="1 2" key="1">
    <citation type="journal article" date="2011" name="J. Bacteriol.">
        <title>Genome sequence of Halorhabdus tiamatea, the first archaeon isolated from a deep-sea anoxic brine lake.</title>
        <authorList>
            <person name="Antunes A."/>
            <person name="Alam I."/>
            <person name="Bajic V.B."/>
            <person name="Stingl U."/>
        </authorList>
    </citation>
    <scope>NUCLEOTIDE SEQUENCE [LARGE SCALE GENOMIC DNA]</scope>
    <source>
        <strain evidence="1 2">SARL4B</strain>
    </source>
</reference>
<evidence type="ECO:0000313" key="1">
    <source>
        <dbReference type="EMBL" id="ERJ06662.1"/>
    </source>
</evidence>
<sequence length="227" mass="26262">MHLDKDRLQTLADRIAKHDLTERHRQSTQNTYETVFGIETTPEAGREHLDLIFKRVIKARATPLSREQYHDVVNKVSPEKIIQQDTHREAFDTLRSHHHIAQKIANEFLRQVVDVFGIRRTEWRDQLDVALDTNVIQALVKTGAIVVDKTEQDRGPTQIVNLNPESDPDKRIGYQEIQRAMGDAAEQAGFARIVFDELWLENREFIVDSLLQSESIFENLNLIRFGA</sequence>
<protein>
    <submittedName>
        <fullName evidence="1">Uncharacterized protein</fullName>
    </submittedName>
</protein>
<dbReference type="Proteomes" id="UP000003861">
    <property type="component" value="Unassembled WGS sequence"/>
</dbReference>
<comment type="caution">
    <text evidence="1">The sequence shown here is derived from an EMBL/GenBank/DDBJ whole genome shotgun (WGS) entry which is preliminary data.</text>
</comment>
<evidence type="ECO:0000313" key="2">
    <source>
        <dbReference type="Proteomes" id="UP000003861"/>
    </source>
</evidence>
<reference evidence="1 2" key="2">
    <citation type="journal article" date="2013" name="PLoS ONE">
        <title>INDIGO - INtegrated Data Warehouse of MIcrobial GenOmes with Examples from the Red Sea Extremophiles.</title>
        <authorList>
            <person name="Alam I."/>
            <person name="Antunes A."/>
            <person name="Kamau A.A."/>
            <person name="Ba Alawi W."/>
            <person name="Kalkatawi M."/>
            <person name="Stingl U."/>
            <person name="Bajic V.B."/>
        </authorList>
    </citation>
    <scope>NUCLEOTIDE SEQUENCE [LARGE SCALE GENOMIC DNA]</scope>
    <source>
        <strain evidence="1 2">SARL4B</strain>
    </source>
</reference>
<gene>
    <name evidence="1" type="ORF">HLRTI_001217</name>
</gene>
<dbReference type="EMBL" id="AFNT02000011">
    <property type="protein sequence ID" value="ERJ06662.1"/>
    <property type="molecule type" value="Genomic_DNA"/>
</dbReference>
<dbReference type="RefSeq" id="WP_008524461.1">
    <property type="nucleotide sequence ID" value="NC_021921.1"/>
</dbReference>
<dbReference type="GeneID" id="23799703"/>
<accession>U2DLL8</accession>
<dbReference type="OrthoDB" id="234248at2157"/>
<proteinExistence type="predicted"/>
<dbReference type="AlphaFoldDB" id="U2DLL8"/>
<organism evidence="1 2">
    <name type="scientific">Halorhabdus tiamatea SARL4B</name>
    <dbReference type="NCBI Taxonomy" id="1033806"/>
    <lineage>
        <taxon>Archaea</taxon>
        <taxon>Methanobacteriati</taxon>
        <taxon>Methanobacteriota</taxon>
        <taxon>Stenosarchaea group</taxon>
        <taxon>Halobacteria</taxon>
        <taxon>Halobacteriales</taxon>
        <taxon>Haloarculaceae</taxon>
        <taxon>Halorhabdus</taxon>
    </lineage>
</organism>
<name>U2DLL8_9EURY</name>